<dbReference type="EMBL" id="AXCR01000010">
    <property type="protein sequence ID" value="KJR83607.1"/>
    <property type="molecule type" value="Genomic_DNA"/>
</dbReference>
<dbReference type="KEGG" id="ssck:SPSK_04075"/>
<dbReference type="Proteomes" id="UP000033710">
    <property type="component" value="Unassembled WGS sequence"/>
</dbReference>
<dbReference type="InterPro" id="IPR006598">
    <property type="entry name" value="CAP10"/>
</dbReference>
<protein>
    <submittedName>
        <fullName evidence="3">Capsular associated protein</fullName>
    </submittedName>
</protein>
<reference evidence="3 4" key="1">
    <citation type="journal article" date="2014" name="BMC Genomics">
        <title>Comparative genomics of the major fungal agents of human and animal Sporotrichosis: Sporothrix schenckii and Sporothrix brasiliensis.</title>
        <authorList>
            <person name="Teixeira M.M."/>
            <person name="de Almeida L.G."/>
            <person name="Kubitschek-Barreira P."/>
            <person name="Alves F.L."/>
            <person name="Kioshima E.S."/>
            <person name="Abadio A.K."/>
            <person name="Fernandes L."/>
            <person name="Derengowski L.S."/>
            <person name="Ferreira K.S."/>
            <person name="Souza R.C."/>
            <person name="Ruiz J.C."/>
            <person name="de Andrade N.C."/>
            <person name="Paes H.C."/>
            <person name="Nicola A.M."/>
            <person name="Albuquerque P."/>
            <person name="Gerber A.L."/>
            <person name="Martins V.P."/>
            <person name="Peconick L.D."/>
            <person name="Neto A.V."/>
            <person name="Chaucanez C.B."/>
            <person name="Silva P.A."/>
            <person name="Cunha O.L."/>
            <person name="de Oliveira F.F."/>
            <person name="dos Santos T.C."/>
            <person name="Barros A.L."/>
            <person name="Soares M.A."/>
            <person name="de Oliveira L.M."/>
            <person name="Marini M.M."/>
            <person name="Villalobos-Duno H."/>
            <person name="Cunha M.M."/>
            <person name="de Hoog S."/>
            <person name="da Silveira J.F."/>
            <person name="Henrissat B."/>
            <person name="Nino-Vega G.A."/>
            <person name="Cisalpino P.S."/>
            <person name="Mora-Montes H.M."/>
            <person name="Almeida S.R."/>
            <person name="Stajich J.E."/>
            <person name="Lopes-Bezerra L.M."/>
            <person name="Vasconcelos A.T."/>
            <person name="Felipe M.S."/>
        </authorList>
    </citation>
    <scope>NUCLEOTIDE SEQUENCE [LARGE SCALE GENOMIC DNA]</scope>
    <source>
        <strain evidence="3 4">1099-18</strain>
    </source>
</reference>
<dbReference type="AlphaFoldDB" id="A0A0F2M1M2"/>
<reference evidence="3 4" key="2">
    <citation type="journal article" date="2015" name="Eukaryot. Cell">
        <title>Asexual propagation of a virulent clone complex in a human and feline outbreak of sporotrichosis.</title>
        <authorList>
            <person name="Teixeira Mde M."/>
            <person name="Rodrigues A.M."/>
            <person name="Tsui C.K."/>
            <person name="de Almeida L.G."/>
            <person name="Van Diepeningen A.D."/>
            <person name="van den Ende B.G."/>
            <person name="Fernandes G.F."/>
            <person name="Kano R."/>
            <person name="Hamelin R.C."/>
            <person name="Lopes-Bezerra L.M."/>
            <person name="Vasconcelos A.T."/>
            <person name="de Hoog S."/>
            <person name="de Camargo Z.P."/>
            <person name="Felipe M.S."/>
        </authorList>
    </citation>
    <scope>NUCLEOTIDE SEQUENCE [LARGE SCALE GENOMIC DNA]</scope>
    <source>
        <strain evidence="3 4">1099-18</strain>
    </source>
</reference>
<feature type="region of interest" description="Disordered" evidence="1">
    <location>
        <begin position="264"/>
        <end position="287"/>
    </location>
</feature>
<sequence length="679" mass="75573">MLITVLASRRPSLVARYVVPASILVLLAYCFSLPTKLQMATAATIAQLHQKHRQHYHTSAANANIHPMLMPVPIPVAAADQKAQPPPSPLPPATQHPIERLVAEADKQFRSLLAHETHTLADAAAAYRKRRGRHPPPGFDRWHRFARERNVVFVESFWDQIYHDLHPFWALPPKPVQREARDFEMTIRVRRGRATTTSDWFWTQIWLDLLKTIESELPDMDIALNAMDEPRVVVAWEAMQNYVVEAQRTQGFPRPEDVQETFQSLPLGEGDGDDGNSKSNSVANSNHKRWTTTGPYWDLVRRGCAPQSMARQTKTAPPTTNHGLPDITDTYTNPHMYRGFVANSSLSSDVCHQPDLAGLNGIFIEPLSISTTDTLLPIFGGSKLSVNNDILLPAPMYWSNEARFGGDSGGTADRPWSNKTNGAIWRGVATGGHNRADNWKGFHRHRFVAMNNGSLVAHAEADPEHKAPNMVLPAASYNLQAQKEGGLGTWVSSWSDCGFVDLMCDGGGTAETNTGGSNNGGATDDKTCSYVDDYFSVVDSVSLPEQFHRKLLPDIDGNSFSGRYLAFLKSSSLPVKATVWKEWHDARLVAWKHFVPMDNRYGDWYGIVDFFLGGGGGKGEKGEKGDRMAEAIASAGKAWADRVLRREDMQVYVLRLLLEYARVLDEKRELLGWVGDLKA</sequence>
<name>A0A0F2M1M2_SPOSC</name>
<dbReference type="RefSeq" id="XP_016586283.1">
    <property type="nucleotide sequence ID" value="XM_016730886.1"/>
</dbReference>
<evidence type="ECO:0000256" key="1">
    <source>
        <dbReference type="SAM" id="MobiDB-lite"/>
    </source>
</evidence>
<evidence type="ECO:0000259" key="2">
    <source>
        <dbReference type="SMART" id="SM00672"/>
    </source>
</evidence>
<evidence type="ECO:0000313" key="4">
    <source>
        <dbReference type="Proteomes" id="UP000033710"/>
    </source>
</evidence>
<evidence type="ECO:0000313" key="3">
    <source>
        <dbReference type="EMBL" id="KJR83607.1"/>
    </source>
</evidence>
<dbReference type="VEuPathDB" id="FungiDB:SPSK_04075"/>
<dbReference type="PANTHER" id="PTHR12203:SF22">
    <property type="entry name" value="CAPSULE ASSOCIATED PROTEIN"/>
    <property type="match status" value="1"/>
</dbReference>
<dbReference type="PANTHER" id="PTHR12203">
    <property type="entry name" value="KDEL LYS-ASP-GLU-LEU CONTAINING - RELATED"/>
    <property type="match status" value="1"/>
</dbReference>
<dbReference type="Pfam" id="PF05686">
    <property type="entry name" value="Glyco_transf_90"/>
    <property type="match status" value="1"/>
</dbReference>
<accession>A0A0F2M1M2</accession>
<organism evidence="3 4">
    <name type="scientific">Sporothrix schenckii 1099-18</name>
    <dbReference type="NCBI Taxonomy" id="1397361"/>
    <lineage>
        <taxon>Eukaryota</taxon>
        <taxon>Fungi</taxon>
        <taxon>Dikarya</taxon>
        <taxon>Ascomycota</taxon>
        <taxon>Pezizomycotina</taxon>
        <taxon>Sordariomycetes</taxon>
        <taxon>Sordariomycetidae</taxon>
        <taxon>Ophiostomatales</taxon>
        <taxon>Ophiostomataceae</taxon>
        <taxon>Sporothrix</taxon>
    </lineage>
</organism>
<proteinExistence type="predicted"/>
<dbReference type="InterPro" id="IPR051091">
    <property type="entry name" value="O-Glucosyltr/Glycosyltrsf_90"/>
</dbReference>
<comment type="caution">
    <text evidence="3">The sequence shown here is derived from an EMBL/GenBank/DDBJ whole genome shotgun (WGS) entry which is preliminary data.</text>
</comment>
<gene>
    <name evidence="3" type="ORF">SPSK_04075</name>
</gene>
<feature type="domain" description="Glycosyl transferase CAP10" evidence="2">
    <location>
        <begin position="346"/>
        <end position="667"/>
    </location>
</feature>
<dbReference type="GeneID" id="27666163"/>
<dbReference type="SMART" id="SM00672">
    <property type="entry name" value="CAP10"/>
    <property type="match status" value="1"/>
</dbReference>
<dbReference type="OrthoDB" id="541052at2759"/>